<reference evidence="2" key="2">
    <citation type="submission" date="2023-05" db="EMBL/GenBank/DDBJ databases">
        <authorList>
            <consortium name="Lawrence Berkeley National Laboratory"/>
            <person name="Steindorff A."/>
            <person name="Hensen N."/>
            <person name="Bonometti L."/>
            <person name="Westerberg I."/>
            <person name="Brannstrom I.O."/>
            <person name="Guillou S."/>
            <person name="Cros-Aarteil S."/>
            <person name="Calhoun S."/>
            <person name="Haridas S."/>
            <person name="Kuo A."/>
            <person name="Mondo S."/>
            <person name="Pangilinan J."/>
            <person name="Riley R."/>
            <person name="Labutti K."/>
            <person name="Andreopoulos B."/>
            <person name="Lipzen A."/>
            <person name="Chen C."/>
            <person name="Yanf M."/>
            <person name="Daum C."/>
            <person name="Ng V."/>
            <person name="Clum A."/>
            <person name="Ohm R."/>
            <person name="Martin F."/>
            <person name="Silar P."/>
            <person name="Natvig D."/>
            <person name="Lalanne C."/>
            <person name="Gautier V."/>
            <person name="Ament-Velasquez S.L."/>
            <person name="Kruys A."/>
            <person name="Hutchinson M.I."/>
            <person name="Powell A.J."/>
            <person name="Barry K."/>
            <person name="Miller A.N."/>
            <person name="Grigoriev I.V."/>
            <person name="Debuchy R."/>
            <person name="Gladieux P."/>
            <person name="Thoren M.H."/>
            <person name="Johannesson H."/>
        </authorList>
    </citation>
    <scope>NUCLEOTIDE SEQUENCE</scope>
    <source>
        <strain evidence="2">CBS 990.96</strain>
    </source>
</reference>
<accession>A0AAN7BLI8</accession>
<evidence type="ECO:0000313" key="3">
    <source>
        <dbReference type="Proteomes" id="UP001301958"/>
    </source>
</evidence>
<evidence type="ECO:0000313" key="2">
    <source>
        <dbReference type="EMBL" id="KAK4225538.1"/>
    </source>
</evidence>
<reference evidence="2" key="1">
    <citation type="journal article" date="2023" name="Mol. Phylogenet. Evol.">
        <title>Genome-scale phylogeny and comparative genomics of the fungal order Sordariales.</title>
        <authorList>
            <person name="Hensen N."/>
            <person name="Bonometti L."/>
            <person name="Westerberg I."/>
            <person name="Brannstrom I.O."/>
            <person name="Guillou S."/>
            <person name="Cros-Aarteil S."/>
            <person name="Calhoun S."/>
            <person name="Haridas S."/>
            <person name="Kuo A."/>
            <person name="Mondo S."/>
            <person name="Pangilinan J."/>
            <person name="Riley R."/>
            <person name="LaButti K."/>
            <person name="Andreopoulos B."/>
            <person name="Lipzen A."/>
            <person name="Chen C."/>
            <person name="Yan M."/>
            <person name="Daum C."/>
            <person name="Ng V."/>
            <person name="Clum A."/>
            <person name="Steindorff A."/>
            <person name="Ohm R.A."/>
            <person name="Martin F."/>
            <person name="Silar P."/>
            <person name="Natvig D.O."/>
            <person name="Lalanne C."/>
            <person name="Gautier V."/>
            <person name="Ament-Velasquez S.L."/>
            <person name="Kruys A."/>
            <person name="Hutchinson M.I."/>
            <person name="Powell A.J."/>
            <person name="Barry K."/>
            <person name="Miller A.N."/>
            <person name="Grigoriev I.V."/>
            <person name="Debuchy R."/>
            <person name="Gladieux P."/>
            <person name="Hiltunen Thoren M."/>
            <person name="Johannesson H."/>
        </authorList>
    </citation>
    <scope>NUCLEOTIDE SEQUENCE</scope>
    <source>
        <strain evidence="2">CBS 990.96</strain>
    </source>
</reference>
<dbReference type="EMBL" id="MU865365">
    <property type="protein sequence ID" value="KAK4225538.1"/>
    <property type="molecule type" value="Genomic_DNA"/>
</dbReference>
<evidence type="ECO:0000256" key="1">
    <source>
        <dbReference type="SAM" id="MobiDB-lite"/>
    </source>
</evidence>
<gene>
    <name evidence="2" type="ORF">QBC38DRAFT_482834</name>
</gene>
<dbReference type="AlphaFoldDB" id="A0AAN7BLI8"/>
<proteinExistence type="predicted"/>
<feature type="compositionally biased region" description="Acidic residues" evidence="1">
    <location>
        <begin position="360"/>
        <end position="370"/>
    </location>
</feature>
<organism evidence="2 3">
    <name type="scientific">Podospora fimiseda</name>
    <dbReference type="NCBI Taxonomy" id="252190"/>
    <lineage>
        <taxon>Eukaryota</taxon>
        <taxon>Fungi</taxon>
        <taxon>Dikarya</taxon>
        <taxon>Ascomycota</taxon>
        <taxon>Pezizomycotina</taxon>
        <taxon>Sordariomycetes</taxon>
        <taxon>Sordariomycetidae</taxon>
        <taxon>Sordariales</taxon>
        <taxon>Podosporaceae</taxon>
        <taxon>Podospora</taxon>
    </lineage>
</organism>
<keyword evidence="3" id="KW-1185">Reference proteome</keyword>
<feature type="region of interest" description="Disordered" evidence="1">
    <location>
        <begin position="350"/>
        <end position="400"/>
    </location>
</feature>
<protein>
    <submittedName>
        <fullName evidence="2">Uncharacterized protein</fullName>
    </submittedName>
</protein>
<dbReference type="Proteomes" id="UP001301958">
    <property type="component" value="Unassembled WGS sequence"/>
</dbReference>
<comment type="caution">
    <text evidence="2">The sequence shown here is derived from an EMBL/GenBank/DDBJ whole genome shotgun (WGS) entry which is preliminary data.</text>
</comment>
<sequence length="531" mass="60137">MFPELSEGAAPAQSLTMPTYLGQDPNTLAQSQTFTNFQPLSMGNDFFSTQPLVACSEPLLPVVHEGRRLTHNRKHKYKDNDPSSIYTKPAGVMPWGPMTRERIPQHIFEYNKSSAELLPFKSYSKDELITFFTSSPNPERDLTLWIQSTPAQSNDRYAMGPSSGKCRYKGCPASQKTILKGFFRIAFDEFSSQTGTLLDPFHNAGYMHLHCFEELFDLGLLIHYGAGYRKFRIRADLRHFPYESRNPMALNRDHQTMGNFFNEWVQAQKLRCDQLHQANLIKGGSSPWYDGFHPDKPTPHRLRLGYKLTVSHLSLEVRGRAQARDARGGAHIGKHKGDLDLYMRLKKAEQNAKKRKRGGDDDEDDEDEPEITTVVPRKRARQGDMTVVGGTSSSRPPPLNLPTSAPLAQTLLPESSSSQIPITPTGRRTRQSSRQLESWVVDFLNNRQHLTRRETQQIQTALEDVPEHVQDNVLSAAEPAVADLVAPRNSIGSFEQVNVEKKLGKLSSRQRRQVEKFMGGLEKKGRFYSLE</sequence>
<name>A0AAN7BLI8_9PEZI</name>